<organism evidence="8 9">
    <name type="scientific">Coccomyxa viridis</name>
    <dbReference type="NCBI Taxonomy" id="1274662"/>
    <lineage>
        <taxon>Eukaryota</taxon>
        <taxon>Viridiplantae</taxon>
        <taxon>Chlorophyta</taxon>
        <taxon>core chlorophytes</taxon>
        <taxon>Trebouxiophyceae</taxon>
        <taxon>Trebouxiophyceae incertae sedis</taxon>
        <taxon>Coccomyxaceae</taxon>
        <taxon>Coccomyxa</taxon>
    </lineage>
</organism>
<feature type="domain" description="GINS subunit" evidence="6">
    <location>
        <begin position="84"/>
        <end position="147"/>
    </location>
</feature>
<evidence type="ECO:0008006" key="10">
    <source>
        <dbReference type="Google" id="ProtNLM"/>
    </source>
</evidence>
<dbReference type="SUPFAM" id="SSF158573">
    <property type="entry name" value="GINS helical bundle-like"/>
    <property type="match status" value="1"/>
</dbReference>
<dbReference type="InterPro" id="IPR036224">
    <property type="entry name" value="GINS_bundle-like_dom_sf"/>
</dbReference>
<name>A0AAV1HZV8_9CHLO</name>
<keyword evidence="9" id="KW-1185">Reference proteome</keyword>
<keyword evidence="4" id="KW-0539">Nucleus</keyword>
<sequence>MFGRRAVDLVKELVSAGPDALPPYNDEQVRLVIEEVQEHAAAMKELSRTLNELRQQREAELEARGEPTDSVSFSDFPEQSSAFIVHHTSILRNKRLLLIYTKQRMDRIKQLRWRQRSLPEDVQTNLSPQEIQWFATYSRLLSDYMRRDKGIGMDLTLDPQPPKAPDMFVRVLQDAGSVAFSTGSVTLRKGSTHFLPQAEADHLIQEGILAPSESGPIEAFTTPYERI</sequence>
<gene>
    <name evidence="8" type="ORF">CVIRNUC_003894</name>
</gene>
<dbReference type="Pfam" id="PF05916">
    <property type="entry name" value="Sld5"/>
    <property type="match status" value="1"/>
</dbReference>
<dbReference type="PANTHER" id="PTHR12914">
    <property type="entry name" value="PARTNER OF SLD5"/>
    <property type="match status" value="1"/>
</dbReference>
<protein>
    <recommendedName>
        <fullName evidence="10">GINS complex subunit 1</fullName>
    </recommendedName>
</protein>
<evidence type="ECO:0000313" key="8">
    <source>
        <dbReference type="EMBL" id="CAK0771767.1"/>
    </source>
</evidence>
<accession>A0AAV1HZV8</accession>
<dbReference type="InterPro" id="IPR005339">
    <property type="entry name" value="GINS_Psf1"/>
</dbReference>
<evidence type="ECO:0000259" key="6">
    <source>
        <dbReference type="Pfam" id="PF05916"/>
    </source>
</evidence>
<dbReference type="Pfam" id="PF24997">
    <property type="entry name" value="PSF1_C"/>
    <property type="match status" value="1"/>
</dbReference>
<dbReference type="EMBL" id="CAUYUE010000005">
    <property type="protein sequence ID" value="CAK0771767.1"/>
    <property type="molecule type" value="Genomic_DNA"/>
</dbReference>
<feature type="domain" description="DNA replication complex GINS protein PSF1 C-terminal" evidence="7">
    <location>
        <begin position="169"/>
        <end position="209"/>
    </location>
</feature>
<comment type="subcellular location">
    <subcellularLocation>
        <location evidence="1">Nucleus</location>
    </subcellularLocation>
</comment>
<dbReference type="GO" id="GO:1902983">
    <property type="term" value="P:DNA strand elongation involved in mitotic DNA replication"/>
    <property type="evidence" value="ECO:0007669"/>
    <property type="project" value="TreeGrafter"/>
</dbReference>
<dbReference type="InterPro" id="IPR021151">
    <property type="entry name" value="GINS_A"/>
</dbReference>
<evidence type="ECO:0000256" key="4">
    <source>
        <dbReference type="ARBA" id="ARBA00023242"/>
    </source>
</evidence>
<dbReference type="GO" id="GO:0000811">
    <property type="term" value="C:GINS complex"/>
    <property type="evidence" value="ECO:0007669"/>
    <property type="project" value="InterPro"/>
</dbReference>
<dbReference type="Proteomes" id="UP001314263">
    <property type="component" value="Unassembled WGS sequence"/>
</dbReference>
<evidence type="ECO:0000313" key="9">
    <source>
        <dbReference type="Proteomes" id="UP001314263"/>
    </source>
</evidence>
<keyword evidence="3" id="KW-0235">DNA replication</keyword>
<evidence type="ECO:0000259" key="7">
    <source>
        <dbReference type="Pfam" id="PF24997"/>
    </source>
</evidence>
<keyword evidence="5" id="KW-0175">Coiled coil</keyword>
<comment type="caution">
    <text evidence="8">The sequence shown here is derived from an EMBL/GenBank/DDBJ whole genome shotgun (WGS) entry which is preliminary data.</text>
</comment>
<evidence type="ECO:0000256" key="5">
    <source>
        <dbReference type="SAM" id="Coils"/>
    </source>
</evidence>
<evidence type="ECO:0000256" key="3">
    <source>
        <dbReference type="ARBA" id="ARBA00022705"/>
    </source>
</evidence>
<dbReference type="PANTHER" id="PTHR12914:SF2">
    <property type="entry name" value="DNA REPLICATION COMPLEX GINS PROTEIN PSF1"/>
    <property type="match status" value="1"/>
</dbReference>
<evidence type="ECO:0000256" key="2">
    <source>
        <dbReference type="ARBA" id="ARBA00006677"/>
    </source>
</evidence>
<dbReference type="AlphaFoldDB" id="A0AAV1HZV8"/>
<evidence type="ECO:0000256" key="1">
    <source>
        <dbReference type="ARBA" id="ARBA00004123"/>
    </source>
</evidence>
<dbReference type="Gene3D" id="1.20.58.1030">
    <property type="match status" value="1"/>
</dbReference>
<dbReference type="InterPro" id="IPR056783">
    <property type="entry name" value="PSF1_C"/>
</dbReference>
<proteinExistence type="inferred from homology"/>
<comment type="similarity">
    <text evidence="2">Belongs to the GINS1/PSF1 family.</text>
</comment>
<reference evidence="8 9" key="1">
    <citation type="submission" date="2023-10" db="EMBL/GenBank/DDBJ databases">
        <authorList>
            <person name="Maclean D."/>
            <person name="Macfadyen A."/>
        </authorList>
    </citation>
    <scope>NUCLEOTIDE SEQUENCE [LARGE SCALE GENOMIC DNA]</scope>
</reference>
<dbReference type="CDD" id="cd11710">
    <property type="entry name" value="GINS_A_psf1"/>
    <property type="match status" value="1"/>
</dbReference>
<feature type="coiled-coil region" evidence="5">
    <location>
        <begin position="36"/>
        <end position="63"/>
    </location>
</feature>